<protein>
    <recommendedName>
        <fullName evidence="2">Putative beta-lactamase-inhibitor-like PepSY-like domain-containing protein</fullName>
    </recommendedName>
</protein>
<comment type="caution">
    <text evidence="3">The sequence shown here is derived from an EMBL/GenBank/DDBJ whole genome shotgun (WGS) entry which is preliminary data.</text>
</comment>
<proteinExistence type="predicted"/>
<dbReference type="PROSITE" id="PS51257">
    <property type="entry name" value="PROKAR_LIPOPROTEIN"/>
    <property type="match status" value="1"/>
</dbReference>
<dbReference type="InterPro" id="IPR021533">
    <property type="entry name" value="PepSY-like"/>
</dbReference>
<feature type="signal peptide" evidence="1">
    <location>
        <begin position="1"/>
        <end position="22"/>
    </location>
</feature>
<feature type="domain" description="Putative beta-lactamase-inhibitor-like PepSY-like" evidence="2">
    <location>
        <begin position="128"/>
        <end position="182"/>
    </location>
</feature>
<organism evidence="3 4">
    <name type="scientific">Roseivirga spongicola</name>
    <dbReference type="NCBI Taxonomy" id="333140"/>
    <lineage>
        <taxon>Bacteria</taxon>
        <taxon>Pseudomonadati</taxon>
        <taxon>Bacteroidota</taxon>
        <taxon>Cytophagia</taxon>
        <taxon>Cytophagales</taxon>
        <taxon>Roseivirgaceae</taxon>
        <taxon>Roseivirga</taxon>
    </lineage>
</organism>
<feature type="chain" id="PRO_5007574056" description="Putative beta-lactamase-inhibitor-like PepSY-like domain-containing protein" evidence="1">
    <location>
        <begin position="23"/>
        <end position="274"/>
    </location>
</feature>
<evidence type="ECO:0000313" key="3">
    <source>
        <dbReference type="EMBL" id="KYG73508.1"/>
    </source>
</evidence>
<keyword evidence="4" id="KW-1185">Reference proteome</keyword>
<name>A0A150X459_9BACT</name>
<dbReference type="Proteomes" id="UP000075606">
    <property type="component" value="Unassembled WGS sequence"/>
</dbReference>
<dbReference type="OrthoDB" id="980012at2"/>
<reference evidence="3 4" key="1">
    <citation type="submission" date="2016-01" db="EMBL/GenBank/DDBJ databases">
        <title>Genome sequencing of Roseivirga spongicola UST030701-084.</title>
        <authorList>
            <person name="Selvaratnam C."/>
            <person name="Thevarajoo S."/>
            <person name="Goh K.M."/>
            <person name="Ee R."/>
            <person name="Chan K.-G."/>
            <person name="Chong C.S."/>
        </authorList>
    </citation>
    <scope>NUCLEOTIDE SEQUENCE [LARGE SCALE GENOMIC DNA]</scope>
    <source>
        <strain evidence="3 4">UST030701-084</strain>
    </source>
</reference>
<feature type="domain" description="Putative beta-lactamase-inhibitor-like PepSY-like" evidence="2">
    <location>
        <begin position="209"/>
        <end position="263"/>
    </location>
</feature>
<gene>
    <name evidence="3" type="ORF">AWW68_12500</name>
</gene>
<keyword evidence="1" id="KW-0732">Signal</keyword>
<dbReference type="STRING" id="333140.AWW68_12500"/>
<evidence type="ECO:0000256" key="1">
    <source>
        <dbReference type="SAM" id="SignalP"/>
    </source>
</evidence>
<accession>A0A150X459</accession>
<dbReference type="EMBL" id="LRPC01000028">
    <property type="protein sequence ID" value="KYG73508.1"/>
    <property type="molecule type" value="Genomic_DNA"/>
</dbReference>
<dbReference type="SUPFAM" id="SSF160574">
    <property type="entry name" value="BT0923-like"/>
    <property type="match status" value="2"/>
</dbReference>
<dbReference type="RefSeq" id="WP_068221899.1">
    <property type="nucleotide sequence ID" value="NZ_LRPC01000028.1"/>
</dbReference>
<sequence>MRNLRNLLLMMLLAFVAVFTSCENEDNDPVFEEELTIAAGIVDSTAFAGSDVSTWTEIDEADLPDNVLDYLEQNYTDLNVRQAWVDDSGGYVVLLQGKTAVRFDNLGVFVEAIDNAVKKRAKDRPELTEIDTASLSTSITDYIVDNYSDYIILKASTDENGAFYIKLVDGPTLIFDSKGNFTEEIDSEGHRKRRNKGKRGKSRASDQWTAIDLESLPESVSDYIATNYTDAAVEKAAVAADGNFKVWLDSQVVLLFKEDGSFLSEKTAKGSTEG</sequence>
<dbReference type="Pfam" id="PF11396">
    <property type="entry name" value="PepSY_like"/>
    <property type="match status" value="3"/>
</dbReference>
<feature type="domain" description="Putative beta-lactamase-inhibitor-like PepSY-like" evidence="2">
    <location>
        <begin position="56"/>
        <end position="109"/>
    </location>
</feature>
<evidence type="ECO:0000259" key="2">
    <source>
        <dbReference type="Pfam" id="PF11396"/>
    </source>
</evidence>
<evidence type="ECO:0000313" key="4">
    <source>
        <dbReference type="Proteomes" id="UP000075606"/>
    </source>
</evidence>
<dbReference type="AlphaFoldDB" id="A0A150X459"/>
<dbReference type="Gene3D" id="3.40.1420.30">
    <property type="match status" value="2"/>
</dbReference>